<feature type="region of interest" description="Disordered" evidence="1">
    <location>
        <begin position="134"/>
        <end position="240"/>
    </location>
</feature>
<feature type="compositionally biased region" description="Basic and acidic residues" evidence="1">
    <location>
        <begin position="225"/>
        <end position="240"/>
    </location>
</feature>
<dbReference type="AlphaFoldDB" id="L9V5V3"/>
<evidence type="ECO:0000256" key="1">
    <source>
        <dbReference type="SAM" id="MobiDB-lite"/>
    </source>
</evidence>
<feature type="compositionally biased region" description="Polar residues" evidence="1">
    <location>
        <begin position="1"/>
        <end position="22"/>
    </location>
</feature>
<dbReference type="Proteomes" id="UP000011645">
    <property type="component" value="Unassembled WGS sequence"/>
</dbReference>
<evidence type="ECO:0000313" key="3">
    <source>
        <dbReference type="Proteomes" id="UP000011645"/>
    </source>
</evidence>
<feature type="compositionally biased region" description="Basic and acidic residues" evidence="1">
    <location>
        <begin position="28"/>
        <end position="45"/>
    </location>
</feature>
<comment type="caution">
    <text evidence="2">The sequence shown here is derived from an EMBL/GenBank/DDBJ whole genome shotgun (WGS) entry which is preliminary data.</text>
</comment>
<dbReference type="PATRIC" id="fig|795797.19.peg.3700"/>
<gene>
    <name evidence="2" type="ORF">C497_19389</name>
</gene>
<feature type="compositionally biased region" description="Acidic residues" evidence="1">
    <location>
        <begin position="192"/>
        <end position="206"/>
    </location>
</feature>
<proteinExistence type="predicted"/>
<feature type="region of interest" description="Disordered" evidence="1">
    <location>
        <begin position="83"/>
        <end position="119"/>
    </location>
</feature>
<sequence length="240" mass="25067">MRYLNGSNTDESSITTNATPNASVVVRRTPDEMDANRGRERHPDAPRPPGNHPTAVRGLDPETGRAVWIDFGEDGGAEIVGPVVLPDGTLPDREPGAVGNRESAATATEPDRESPPGAIETAIGSDRLATLASVNPGRLGKLAGLDIGADRDTEANTEPDRESPTTESHRRASPVTGTLTALSPVKGVGSTDDTDANTESDTESNEDTERVGPDRVGAPTLAAYREAHADAESTDGEGDR</sequence>
<keyword evidence="3" id="KW-1185">Reference proteome</keyword>
<accession>L9V5V3</accession>
<dbReference type="GeneID" id="9385828"/>
<dbReference type="EMBL" id="AOHV01000050">
    <property type="protein sequence ID" value="ELY32575.1"/>
    <property type="molecule type" value="Genomic_DNA"/>
</dbReference>
<dbReference type="RefSeq" id="WP_008419259.1">
    <property type="nucleotide sequence ID" value="NC_014303.1"/>
</dbReference>
<reference evidence="2 3" key="1">
    <citation type="journal article" date="2014" name="PLoS Genet.">
        <title>Phylogenetically driven sequencing of extremely halophilic archaea reveals strategies for static and dynamic osmo-response.</title>
        <authorList>
            <person name="Becker E.A."/>
            <person name="Seitzer P.M."/>
            <person name="Tritt A."/>
            <person name="Larsen D."/>
            <person name="Krusor M."/>
            <person name="Yao A.I."/>
            <person name="Wu D."/>
            <person name="Madern D."/>
            <person name="Eisen J.A."/>
            <person name="Darling A.E."/>
            <person name="Facciotti M.T."/>
        </authorList>
    </citation>
    <scope>NUCLEOTIDE SEQUENCE [LARGE SCALE GENOMIC DNA]</scope>
    <source>
        <strain evidence="3">DSM 18796 / CECT 7217 / JCM 14584 / KCTC 4019 / B3</strain>
    </source>
</reference>
<protein>
    <submittedName>
        <fullName evidence="2">Uncharacterized protein</fullName>
    </submittedName>
</protein>
<evidence type="ECO:0000313" key="2">
    <source>
        <dbReference type="EMBL" id="ELY32575.1"/>
    </source>
</evidence>
<organism evidence="2 3">
    <name type="scientific">Halalkalicoccus jeotgali (strain DSM 18796 / CECT 7217 / JCM 14584 / KCTC 4019 / B3)</name>
    <dbReference type="NCBI Taxonomy" id="795797"/>
    <lineage>
        <taxon>Archaea</taxon>
        <taxon>Methanobacteriati</taxon>
        <taxon>Methanobacteriota</taxon>
        <taxon>Stenosarchaea group</taxon>
        <taxon>Halobacteria</taxon>
        <taxon>Halobacteriales</taxon>
        <taxon>Halococcaceae</taxon>
        <taxon>Halalkalicoccus</taxon>
    </lineage>
</organism>
<name>L9V5V3_HALJB</name>
<feature type="compositionally biased region" description="Basic and acidic residues" evidence="1">
    <location>
        <begin position="148"/>
        <end position="170"/>
    </location>
</feature>
<feature type="region of interest" description="Disordered" evidence="1">
    <location>
        <begin position="1"/>
        <end position="63"/>
    </location>
</feature>